<accession>R9L967</accession>
<dbReference type="AlphaFoldDB" id="R9L967"/>
<dbReference type="HOGENOM" id="CLU_2881564_0_0_9"/>
<name>R9L967_9BACL</name>
<dbReference type="PATRIC" id="fig|1235795.3.peg.2874"/>
<sequence>MKVALFSLMMNVPNAVTGESWTAQQKFQNVIDQAILAEELGFDAYGIGERHGEPFLSSSPPLC</sequence>
<dbReference type="InterPro" id="IPR011251">
    <property type="entry name" value="Luciferase-like_dom"/>
</dbReference>
<dbReference type="GO" id="GO:0016705">
    <property type="term" value="F:oxidoreductase activity, acting on paired donors, with incorporation or reduction of molecular oxygen"/>
    <property type="evidence" value="ECO:0007669"/>
    <property type="project" value="InterPro"/>
</dbReference>
<comment type="caution">
    <text evidence="2">The sequence shown here is derived from an EMBL/GenBank/DDBJ whole genome shotgun (WGS) entry which is preliminary data.</text>
</comment>
<reference evidence="2 3" key="1">
    <citation type="submission" date="2013-04" db="EMBL/GenBank/DDBJ databases">
        <title>The Genome Sequence of Paenibacillus barengoltzii G22.</title>
        <authorList>
            <consortium name="The Broad Institute Genomics Platform"/>
            <consortium name="The Broad Institute Genome Sequencing Center for Infectious Disease"/>
            <person name="Earl A."/>
            <person name="Xavier R."/>
            <person name="Elson C."/>
            <person name="Duck W."/>
            <person name="Walker B."/>
            <person name="Young S."/>
            <person name="Zeng Q."/>
            <person name="Gargeya S."/>
            <person name="Fitzgerald M."/>
            <person name="Haas B."/>
            <person name="Abouelleil A."/>
            <person name="Allen A.W."/>
            <person name="Alvarado L."/>
            <person name="Arachchi H.M."/>
            <person name="Berlin A.M."/>
            <person name="Chapman S.B."/>
            <person name="Gainer-Dewar J."/>
            <person name="Goldberg J."/>
            <person name="Griggs A."/>
            <person name="Gujja S."/>
            <person name="Hansen M."/>
            <person name="Howarth C."/>
            <person name="Imamovic A."/>
            <person name="Ireland A."/>
            <person name="Larimer J."/>
            <person name="McCowan C."/>
            <person name="Murphy C."/>
            <person name="Pearson M."/>
            <person name="Poon T.W."/>
            <person name="Priest M."/>
            <person name="Roberts A."/>
            <person name="Saif S."/>
            <person name="Shea T."/>
            <person name="Sisk P."/>
            <person name="Sykes S."/>
            <person name="Wortman J."/>
            <person name="Nusbaum C."/>
            <person name="Birren B."/>
        </authorList>
    </citation>
    <scope>NUCLEOTIDE SEQUENCE [LARGE SCALE GENOMIC DNA]</scope>
    <source>
        <strain evidence="2 3">G22</strain>
    </source>
</reference>
<dbReference type="STRING" id="1235795.C812_02903"/>
<dbReference type="Proteomes" id="UP000019598">
    <property type="component" value="Unassembled WGS sequence"/>
</dbReference>
<evidence type="ECO:0000313" key="2">
    <source>
        <dbReference type="EMBL" id="EOS54936.1"/>
    </source>
</evidence>
<gene>
    <name evidence="2" type="ORF">C812_02903</name>
</gene>
<dbReference type="Gene3D" id="3.20.20.30">
    <property type="entry name" value="Luciferase-like domain"/>
    <property type="match status" value="1"/>
</dbReference>
<dbReference type="Pfam" id="PF00296">
    <property type="entry name" value="Bac_luciferase"/>
    <property type="match status" value="1"/>
</dbReference>
<evidence type="ECO:0000259" key="1">
    <source>
        <dbReference type="Pfam" id="PF00296"/>
    </source>
</evidence>
<evidence type="ECO:0000313" key="3">
    <source>
        <dbReference type="Proteomes" id="UP000019598"/>
    </source>
</evidence>
<organism evidence="2 3">
    <name type="scientific">Paenibacillus barengoltzii G22</name>
    <dbReference type="NCBI Taxonomy" id="1235795"/>
    <lineage>
        <taxon>Bacteria</taxon>
        <taxon>Bacillati</taxon>
        <taxon>Bacillota</taxon>
        <taxon>Bacilli</taxon>
        <taxon>Bacillales</taxon>
        <taxon>Paenibacillaceae</taxon>
        <taxon>Paenibacillus</taxon>
    </lineage>
</organism>
<dbReference type="SUPFAM" id="SSF51679">
    <property type="entry name" value="Bacterial luciferase-like"/>
    <property type="match status" value="1"/>
</dbReference>
<dbReference type="CDD" id="cd00347">
    <property type="entry name" value="Flavin_utilizing_monoxygenases"/>
    <property type="match status" value="1"/>
</dbReference>
<feature type="domain" description="Luciferase-like" evidence="1">
    <location>
        <begin position="10"/>
        <end position="60"/>
    </location>
</feature>
<proteinExistence type="predicted"/>
<dbReference type="InterPro" id="IPR036661">
    <property type="entry name" value="Luciferase-like_sf"/>
</dbReference>
<protein>
    <recommendedName>
        <fullName evidence="1">Luciferase-like domain-containing protein</fullName>
    </recommendedName>
</protein>
<dbReference type="EMBL" id="ASSZ01000026">
    <property type="protein sequence ID" value="EOS54936.1"/>
    <property type="molecule type" value="Genomic_DNA"/>
</dbReference>